<evidence type="ECO:0000313" key="7">
    <source>
        <dbReference type="Proteomes" id="UP001589833"/>
    </source>
</evidence>
<dbReference type="RefSeq" id="WP_273848095.1">
    <property type="nucleotide sequence ID" value="NZ_JAQQWT010000050.1"/>
</dbReference>
<dbReference type="InterPro" id="IPR014757">
    <property type="entry name" value="Tscrpt_reg_IclR_C"/>
</dbReference>
<organism evidence="6 7">
    <name type="scientific">Halalkalibacter alkalisediminis</name>
    <dbReference type="NCBI Taxonomy" id="935616"/>
    <lineage>
        <taxon>Bacteria</taxon>
        <taxon>Bacillati</taxon>
        <taxon>Bacillota</taxon>
        <taxon>Bacilli</taxon>
        <taxon>Bacillales</taxon>
        <taxon>Bacillaceae</taxon>
        <taxon>Halalkalibacter</taxon>
    </lineage>
</organism>
<evidence type="ECO:0000256" key="2">
    <source>
        <dbReference type="ARBA" id="ARBA00023125"/>
    </source>
</evidence>
<keyword evidence="3" id="KW-0804">Transcription</keyword>
<dbReference type="InterPro" id="IPR050707">
    <property type="entry name" value="HTH_MetabolicPath_Reg"/>
</dbReference>
<feature type="domain" description="IclR-ED" evidence="5">
    <location>
        <begin position="67"/>
        <end position="250"/>
    </location>
</feature>
<keyword evidence="1" id="KW-0805">Transcription regulation</keyword>
<evidence type="ECO:0000256" key="1">
    <source>
        <dbReference type="ARBA" id="ARBA00023015"/>
    </source>
</evidence>
<dbReference type="Gene3D" id="3.30.450.40">
    <property type="match status" value="1"/>
</dbReference>
<dbReference type="PROSITE" id="PS51077">
    <property type="entry name" value="HTH_ICLR"/>
    <property type="match status" value="1"/>
</dbReference>
<dbReference type="InterPro" id="IPR036388">
    <property type="entry name" value="WH-like_DNA-bd_sf"/>
</dbReference>
<dbReference type="PANTHER" id="PTHR30136:SF7">
    <property type="entry name" value="HTH-TYPE TRANSCRIPTIONAL REGULATOR KDGR-RELATED"/>
    <property type="match status" value="1"/>
</dbReference>
<dbReference type="SMART" id="SM00346">
    <property type="entry name" value="HTH_ICLR"/>
    <property type="match status" value="1"/>
</dbReference>
<dbReference type="EMBL" id="JBHLTR010000078">
    <property type="protein sequence ID" value="MFC0561658.1"/>
    <property type="molecule type" value="Genomic_DNA"/>
</dbReference>
<evidence type="ECO:0000259" key="4">
    <source>
        <dbReference type="PROSITE" id="PS51077"/>
    </source>
</evidence>
<proteinExistence type="predicted"/>
<dbReference type="Proteomes" id="UP001589833">
    <property type="component" value="Unassembled WGS sequence"/>
</dbReference>
<evidence type="ECO:0000256" key="3">
    <source>
        <dbReference type="ARBA" id="ARBA00023163"/>
    </source>
</evidence>
<evidence type="ECO:0000259" key="5">
    <source>
        <dbReference type="PROSITE" id="PS51078"/>
    </source>
</evidence>
<sequence length="254" mass="29032">MPIIQSVDRALHILELFDEYEKELKITDISERLMLHKSTVHSLLKTLQKHGYIEQNPDNGKYRLGMKLFERGNLVIQSLDIRELAKPHLQALTKETQQTVHLVVLDGKEGVYIDKVEGITSSALYSRIGRRIPIHCSSVGKALVAFKSLEEIDSILKDYDFAYRTEHTITNKEDFLKELETVRKHGFSRDNQENEPGVNCVAIPVKNYTGEVVAAMSISSPVMRFNEEQIQWQIDLLKEEASKLSAKLGYGYEN</sequence>
<dbReference type="Gene3D" id="1.10.10.10">
    <property type="entry name" value="Winged helix-like DNA-binding domain superfamily/Winged helix DNA-binding domain"/>
    <property type="match status" value="1"/>
</dbReference>
<dbReference type="SUPFAM" id="SSF46785">
    <property type="entry name" value="Winged helix' DNA-binding domain"/>
    <property type="match status" value="1"/>
</dbReference>
<dbReference type="InterPro" id="IPR005471">
    <property type="entry name" value="Tscrpt_reg_IclR_N"/>
</dbReference>
<feature type="domain" description="HTH iclR-type" evidence="4">
    <location>
        <begin position="4"/>
        <end position="66"/>
    </location>
</feature>
<reference evidence="6 7" key="1">
    <citation type="submission" date="2024-09" db="EMBL/GenBank/DDBJ databases">
        <authorList>
            <person name="Sun Q."/>
            <person name="Mori K."/>
        </authorList>
    </citation>
    <scope>NUCLEOTIDE SEQUENCE [LARGE SCALE GENOMIC DNA]</scope>
    <source>
        <strain evidence="6 7">NCAIM B.02301</strain>
    </source>
</reference>
<dbReference type="Pfam" id="PF01614">
    <property type="entry name" value="IclR_C"/>
    <property type="match status" value="1"/>
</dbReference>
<dbReference type="InterPro" id="IPR029016">
    <property type="entry name" value="GAF-like_dom_sf"/>
</dbReference>
<name>A0ABV6NLM7_9BACI</name>
<dbReference type="Pfam" id="PF09339">
    <property type="entry name" value="HTH_IclR"/>
    <property type="match status" value="1"/>
</dbReference>
<gene>
    <name evidence="6" type="ORF">ACFFH4_22500</name>
</gene>
<dbReference type="PANTHER" id="PTHR30136">
    <property type="entry name" value="HELIX-TURN-HELIX TRANSCRIPTIONAL REGULATOR, ICLR FAMILY"/>
    <property type="match status" value="1"/>
</dbReference>
<comment type="caution">
    <text evidence="6">The sequence shown here is derived from an EMBL/GenBank/DDBJ whole genome shotgun (WGS) entry which is preliminary data.</text>
</comment>
<evidence type="ECO:0000313" key="6">
    <source>
        <dbReference type="EMBL" id="MFC0561658.1"/>
    </source>
</evidence>
<keyword evidence="2" id="KW-0238">DNA-binding</keyword>
<accession>A0ABV6NLM7</accession>
<dbReference type="PROSITE" id="PS51078">
    <property type="entry name" value="ICLR_ED"/>
    <property type="match status" value="1"/>
</dbReference>
<dbReference type="SUPFAM" id="SSF55781">
    <property type="entry name" value="GAF domain-like"/>
    <property type="match status" value="1"/>
</dbReference>
<dbReference type="InterPro" id="IPR036390">
    <property type="entry name" value="WH_DNA-bd_sf"/>
</dbReference>
<protein>
    <submittedName>
        <fullName evidence="6">IclR family transcriptional regulator</fullName>
    </submittedName>
</protein>
<keyword evidence="7" id="KW-1185">Reference proteome</keyword>